<name>A0A7J8ZHX2_9ROSI</name>
<sequence length="54" mass="6258">KLVKKVGKNKHHLWKKRDSAGKALNLIRIRVQYAKTKSDCIAKNDGNFVPREKK</sequence>
<dbReference type="Proteomes" id="UP000593574">
    <property type="component" value="Unassembled WGS sequence"/>
</dbReference>
<keyword evidence="2" id="KW-1185">Reference proteome</keyword>
<evidence type="ECO:0000313" key="2">
    <source>
        <dbReference type="Proteomes" id="UP000593574"/>
    </source>
</evidence>
<protein>
    <submittedName>
        <fullName evidence="1">Uncharacterized protein</fullName>
    </submittedName>
</protein>
<dbReference type="AlphaFoldDB" id="A0A7J8ZHX2"/>
<organism evidence="1 2">
    <name type="scientific">Gossypium laxum</name>
    <dbReference type="NCBI Taxonomy" id="34288"/>
    <lineage>
        <taxon>Eukaryota</taxon>
        <taxon>Viridiplantae</taxon>
        <taxon>Streptophyta</taxon>
        <taxon>Embryophyta</taxon>
        <taxon>Tracheophyta</taxon>
        <taxon>Spermatophyta</taxon>
        <taxon>Magnoliopsida</taxon>
        <taxon>eudicotyledons</taxon>
        <taxon>Gunneridae</taxon>
        <taxon>Pentapetalae</taxon>
        <taxon>rosids</taxon>
        <taxon>malvids</taxon>
        <taxon>Malvales</taxon>
        <taxon>Malvaceae</taxon>
        <taxon>Malvoideae</taxon>
        <taxon>Gossypium</taxon>
    </lineage>
</organism>
<reference evidence="1 2" key="1">
    <citation type="journal article" date="2019" name="Genome Biol. Evol.">
        <title>Insights into the evolution of the New World diploid cottons (Gossypium, subgenus Houzingenia) based on genome sequencing.</title>
        <authorList>
            <person name="Grover C.E."/>
            <person name="Arick M.A. 2nd"/>
            <person name="Thrash A."/>
            <person name="Conover J.L."/>
            <person name="Sanders W.S."/>
            <person name="Peterson D.G."/>
            <person name="Frelichowski J.E."/>
            <person name="Scheffler J.A."/>
            <person name="Scheffler B.E."/>
            <person name="Wendel J.F."/>
        </authorList>
    </citation>
    <scope>NUCLEOTIDE SEQUENCE [LARGE SCALE GENOMIC DNA]</scope>
    <source>
        <strain evidence="1">4</strain>
        <tissue evidence="1">Leaf</tissue>
    </source>
</reference>
<proteinExistence type="predicted"/>
<evidence type="ECO:0000313" key="1">
    <source>
        <dbReference type="EMBL" id="MBA0711202.1"/>
    </source>
</evidence>
<comment type="caution">
    <text evidence="1">The sequence shown here is derived from an EMBL/GenBank/DDBJ whole genome shotgun (WGS) entry which is preliminary data.</text>
</comment>
<accession>A0A7J8ZHX2</accession>
<dbReference type="EMBL" id="JABEZV010000005">
    <property type="protein sequence ID" value="MBA0711202.1"/>
    <property type="molecule type" value="Genomic_DNA"/>
</dbReference>
<feature type="non-terminal residue" evidence="1">
    <location>
        <position position="54"/>
    </location>
</feature>
<gene>
    <name evidence="1" type="ORF">Golax_010411</name>
</gene>